<keyword evidence="4" id="KW-0175">Coiled coil</keyword>
<evidence type="ECO:0000256" key="6">
    <source>
        <dbReference type="SAM" id="Phobius"/>
    </source>
</evidence>
<reference evidence="7" key="1">
    <citation type="journal article" date="2022" name="Plant J.">
        <title>Strategies of tolerance reflected in two North American maple genomes.</title>
        <authorList>
            <person name="McEvoy S.L."/>
            <person name="Sezen U.U."/>
            <person name="Trouern-Trend A."/>
            <person name="McMahon S.M."/>
            <person name="Schaberg P.G."/>
            <person name="Yang J."/>
            <person name="Wegrzyn J.L."/>
            <person name="Swenson N.G."/>
        </authorList>
    </citation>
    <scope>NUCLEOTIDE SEQUENCE</scope>
    <source>
        <strain evidence="7">91603</strain>
    </source>
</reference>
<evidence type="ECO:0000256" key="5">
    <source>
        <dbReference type="SAM" id="MobiDB-lite"/>
    </source>
</evidence>
<sequence length="227" mass="26504">MAIPPGGEHESELKEQPYPSSSGRITKRFVFDKSKIIALRETFGSTRVTRFEAMFVLLWSAIQATKSEEDELVASIAVNLRKRMNPPIPEQCFGNICTAIMTNWPKEEITDRNSFAGKLRELIRMGSPYCKFFKWADSNEEIQFQLQEFNNELLNKEKELQKILDDVEKTKNELRKRVDDVEKRETVVSTREMVLLEKETELRHGRTLLWVYLTILFVIACYFIVSK</sequence>
<name>A0AAD5ILF2_ACENE</name>
<dbReference type="AlphaFoldDB" id="A0AAD5ILF2"/>
<organism evidence="7 8">
    <name type="scientific">Acer negundo</name>
    <name type="common">Box elder</name>
    <dbReference type="NCBI Taxonomy" id="4023"/>
    <lineage>
        <taxon>Eukaryota</taxon>
        <taxon>Viridiplantae</taxon>
        <taxon>Streptophyta</taxon>
        <taxon>Embryophyta</taxon>
        <taxon>Tracheophyta</taxon>
        <taxon>Spermatophyta</taxon>
        <taxon>Magnoliopsida</taxon>
        <taxon>eudicotyledons</taxon>
        <taxon>Gunneridae</taxon>
        <taxon>Pentapetalae</taxon>
        <taxon>rosids</taxon>
        <taxon>malvids</taxon>
        <taxon>Sapindales</taxon>
        <taxon>Sapindaceae</taxon>
        <taxon>Hippocastanoideae</taxon>
        <taxon>Acereae</taxon>
        <taxon>Acer</taxon>
    </lineage>
</organism>
<proteinExistence type="inferred from homology"/>
<feature type="transmembrane region" description="Helical" evidence="6">
    <location>
        <begin position="207"/>
        <end position="225"/>
    </location>
</feature>
<keyword evidence="6" id="KW-1133">Transmembrane helix</keyword>
<keyword evidence="6" id="KW-0472">Membrane</keyword>
<dbReference type="Pfam" id="PF02458">
    <property type="entry name" value="Transferase"/>
    <property type="match status" value="1"/>
</dbReference>
<feature type="coiled-coil region" evidence="4">
    <location>
        <begin position="139"/>
        <end position="184"/>
    </location>
</feature>
<dbReference type="PANTHER" id="PTHR31623">
    <property type="entry name" value="F21J9.9"/>
    <property type="match status" value="1"/>
</dbReference>
<dbReference type="PANTHER" id="PTHR31623:SF28">
    <property type="entry name" value="BAHD ACYLTRANSFERASE"/>
    <property type="match status" value="1"/>
</dbReference>
<evidence type="ECO:0000256" key="1">
    <source>
        <dbReference type="ARBA" id="ARBA00009861"/>
    </source>
</evidence>
<protein>
    <submittedName>
        <fullName evidence="7">Uncharacterized protein</fullName>
    </submittedName>
</protein>
<comment type="similarity">
    <text evidence="1">Belongs to the plant acyltransferase family.</text>
</comment>
<keyword evidence="6" id="KW-0812">Transmembrane</keyword>
<evidence type="ECO:0000256" key="2">
    <source>
        <dbReference type="ARBA" id="ARBA00022679"/>
    </source>
</evidence>
<accession>A0AAD5ILF2</accession>
<evidence type="ECO:0000256" key="3">
    <source>
        <dbReference type="ARBA" id="ARBA00023315"/>
    </source>
</evidence>
<dbReference type="Gene3D" id="3.30.559.10">
    <property type="entry name" value="Chloramphenicol acetyltransferase-like domain"/>
    <property type="match status" value="1"/>
</dbReference>
<reference evidence="7" key="2">
    <citation type="submission" date="2023-02" db="EMBL/GenBank/DDBJ databases">
        <authorList>
            <person name="Swenson N.G."/>
            <person name="Wegrzyn J.L."/>
            <person name="Mcevoy S.L."/>
        </authorList>
    </citation>
    <scope>NUCLEOTIDE SEQUENCE</scope>
    <source>
        <strain evidence="7">91603</strain>
        <tissue evidence="7">Leaf</tissue>
    </source>
</reference>
<dbReference type="Proteomes" id="UP001064489">
    <property type="component" value="Chromosome 7"/>
</dbReference>
<gene>
    <name evidence="7" type="ORF">LWI28_011897</name>
</gene>
<evidence type="ECO:0000256" key="4">
    <source>
        <dbReference type="SAM" id="Coils"/>
    </source>
</evidence>
<evidence type="ECO:0000313" key="7">
    <source>
        <dbReference type="EMBL" id="KAI9169404.1"/>
    </source>
</evidence>
<dbReference type="GO" id="GO:0016746">
    <property type="term" value="F:acyltransferase activity"/>
    <property type="evidence" value="ECO:0007669"/>
    <property type="project" value="UniProtKB-KW"/>
</dbReference>
<dbReference type="InterPro" id="IPR023213">
    <property type="entry name" value="CAT-like_dom_sf"/>
</dbReference>
<keyword evidence="3" id="KW-0012">Acyltransferase</keyword>
<feature type="region of interest" description="Disordered" evidence="5">
    <location>
        <begin position="1"/>
        <end position="20"/>
    </location>
</feature>
<dbReference type="EMBL" id="JAJSOW010000104">
    <property type="protein sequence ID" value="KAI9169404.1"/>
    <property type="molecule type" value="Genomic_DNA"/>
</dbReference>
<comment type="caution">
    <text evidence="7">The sequence shown here is derived from an EMBL/GenBank/DDBJ whole genome shotgun (WGS) entry which is preliminary data.</text>
</comment>
<evidence type="ECO:0000313" key="8">
    <source>
        <dbReference type="Proteomes" id="UP001064489"/>
    </source>
</evidence>
<keyword evidence="8" id="KW-1185">Reference proteome</keyword>
<keyword evidence="2" id="KW-0808">Transferase</keyword>